<reference evidence="1 2" key="1">
    <citation type="submission" date="2016-01" db="EMBL/GenBank/DDBJ databases">
        <title>High potential of lignocellulose degradation of a new Verrucomicrobia species.</title>
        <authorList>
            <person name="Wang Y."/>
            <person name="Shi Y."/>
            <person name="Qiu Z."/>
            <person name="Liu S."/>
            <person name="Yang H."/>
        </authorList>
    </citation>
    <scope>NUCLEOTIDE SEQUENCE [LARGE SCALE GENOMIC DNA]</scope>
    <source>
        <strain evidence="1 2">TSB47</strain>
    </source>
</reference>
<protein>
    <recommendedName>
        <fullName evidence="3">Transposase</fullName>
    </recommendedName>
</protein>
<gene>
    <name evidence="1" type="ORF">AW736_11405</name>
</gene>
<sequence>MHWRWAAPKFLRQSLVEWAGQTVPRCAWAKEYYLRQKAAGKGHHAILRALAFKWVRILWRCWMDNVPYDDARYLAALARRSSPCLPPS</sequence>
<evidence type="ECO:0000313" key="1">
    <source>
        <dbReference type="EMBL" id="OAM89914.1"/>
    </source>
</evidence>
<dbReference type="AlphaFoldDB" id="A0A178IJ46"/>
<comment type="caution">
    <text evidence="1">The sequence shown here is derived from an EMBL/GenBank/DDBJ whole genome shotgun (WGS) entry which is preliminary data.</text>
</comment>
<organism evidence="1 2">
    <name type="scientific">Termitidicoccus mucosus</name>
    <dbReference type="NCBI Taxonomy" id="1184151"/>
    <lineage>
        <taxon>Bacteria</taxon>
        <taxon>Pseudomonadati</taxon>
        <taxon>Verrucomicrobiota</taxon>
        <taxon>Opitutia</taxon>
        <taxon>Opitutales</taxon>
        <taxon>Opitutaceae</taxon>
        <taxon>Termitidicoccus</taxon>
    </lineage>
</organism>
<dbReference type="STRING" id="1184151.AW736_11405"/>
<evidence type="ECO:0008006" key="3">
    <source>
        <dbReference type="Google" id="ProtNLM"/>
    </source>
</evidence>
<keyword evidence="2" id="KW-1185">Reference proteome</keyword>
<name>A0A178IJ46_9BACT</name>
<dbReference type="Proteomes" id="UP000078486">
    <property type="component" value="Unassembled WGS sequence"/>
</dbReference>
<evidence type="ECO:0000313" key="2">
    <source>
        <dbReference type="Proteomes" id="UP000078486"/>
    </source>
</evidence>
<dbReference type="EMBL" id="LRRQ01000076">
    <property type="protein sequence ID" value="OAM89914.1"/>
    <property type="molecule type" value="Genomic_DNA"/>
</dbReference>
<proteinExistence type="predicted"/>
<accession>A0A178IJ46</accession>